<dbReference type="PANTHER" id="PTHR20963">
    <property type="entry name" value="MULTIPLE INOSITOL POLYPHOSPHATE PHOSPHATASE-RELATED"/>
    <property type="match status" value="1"/>
</dbReference>
<dbReference type="SUPFAM" id="SSF53254">
    <property type="entry name" value="Phosphoglycerate mutase-like"/>
    <property type="match status" value="1"/>
</dbReference>
<keyword evidence="1" id="KW-0378">Hydrolase</keyword>
<feature type="chain" id="PRO_5046817287" description="3-phytase" evidence="2">
    <location>
        <begin position="18"/>
        <end position="266"/>
    </location>
</feature>
<accession>A0ABR3IZ81</accession>
<sequence length="266" mass="29262">MLSLALVVFAFLAGATAVPTGDHDLARLNMLGYISPYHKAPIPFGVAKELPNDCKVDQVMLMARHGSRTPSFELPLIKAMTEQLARASDAIARAKLPKELVFLKKGYQTTLSEGTMTAAGRQQILEHGKFKQKYPHLKVDGLLAGDIPRVVESAELFAKAYFGDDWQTNPAASISKIAEDDVTVSWITSFLTCPKWGFETSDQDTAVWESIFLPSISRRLNKAIPGLGFTDKHALGALYACPYDFADTEKSPWCNVFSDKELADFA</sequence>
<reference evidence="4" key="1">
    <citation type="submission" date="2024-06" db="EMBL/GenBank/DDBJ databases">
        <title>Multi-omics analyses provide insights into the biosynthesis of the anticancer antibiotic pleurotin in Hohenbuehelia grisea.</title>
        <authorList>
            <person name="Weaver J.A."/>
            <person name="Alberti F."/>
        </authorList>
    </citation>
    <scope>NUCLEOTIDE SEQUENCE [LARGE SCALE GENOMIC DNA]</scope>
    <source>
        <strain evidence="4">T-177</strain>
    </source>
</reference>
<evidence type="ECO:0000256" key="2">
    <source>
        <dbReference type="SAM" id="SignalP"/>
    </source>
</evidence>
<proteinExistence type="predicted"/>
<comment type="caution">
    <text evidence="3">The sequence shown here is derived from an EMBL/GenBank/DDBJ whole genome shotgun (WGS) entry which is preliminary data.</text>
</comment>
<evidence type="ECO:0000313" key="4">
    <source>
        <dbReference type="Proteomes" id="UP001556367"/>
    </source>
</evidence>
<dbReference type="InterPro" id="IPR029033">
    <property type="entry name" value="His_PPase_superfam"/>
</dbReference>
<keyword evidence="4" id="KW-1185">Reference proteome</keyword>
<keyword evidence="2" id="KW-0732">Signal</keyword>
<dbReference type="PROSITE" id="PS00616">
    <property type="entry name" value="HIS_ACID_PHOSPHAT_1"/>
    <property type="match status" value="1"/>
</dbReference>
<organism evidence="3 4">
    <name type="scientific">Hohenbuehelia grisea</name>
    <dbReference type="NCBI Taxonomy" id="104357"/>
    <lineage>
        <taxon>Eukaryota</taxon>
        <taxon>Fungi</taxon>
        <taxon>Dikarya</taxon>
        <taxon>Basidiomycota</taxon>
        <taxon>Agaricomycotina</taxon>
        <taxon>Agaricomycetes</taxon>
        <taxon>Agaricomycetidae</taxon>
        <taxon>Agaricales</taxon>
        <taxon>Pleurotineae</taxon>
        <taxon>Pleurotaceae</taxon>
        <taxon>Hohenbuehelia</taxon>
    </lineage>
</organism>
<dbReference type="EMBL" id="JASNQZ010000013">
    <property type="protein sequence ID" value="KAL0948618.1"/>
    <property type="molecule type" value="Genomic_DNA"/>
</dbReference>
<dbReference type="InterPro" id="IPR033379">
    <property type="entry name" value="Acid_Pase_AS"/>
</dbReference>
<dbReference type="PANTHER" id="PTHR20963:SF42">
    <property type="entry name" value="PHOSPHOGLYCERATE MUTASE-LIKE PROTEIN"/>
    <property type="match status" value="1"/>
</dbReference>
<dbReference type="InterPro" id="IPR000560">
    <property type="entry name" value="His_Pase_clade-2"/>
</dbReference>
<dbReference type="Proteomes" id="UP001556367">
    <property type="component" value="Unassembled WGS sequence"/>
</dbReference>
<name>A0ABR3IZ81_9AGAR</name>
<dbReference type="Pfam" id="PF00328">
    <property type="entry name" value="His_Phos_2"/>
    <property type="match status" value="1"/>
</dbReference>
<protein>
    <recommendedName>
        <fullName evidence="5">3-phytase</fullName>
    </recommendedName>
</protein>
<evidence type="ECO:0008006" key="5">
    <source>
        <dbReference type="Google" id="ProtNLM"/>
    </source>
</evidence>
<evidence type="ECO:0000256" key="1">
    <source>
        <dbReference type="ARBA" id="ARBA00022801"/>
    </source>
</evidence>
<dbReference type="CDD" id="cd07061">
    <property type="entry name" value="HP_HAP_like"/>
    <property type="match status" value="1"/>
</dbReference>
<feature type="signal peptide" evidence="2">
    <location>
        <begin position="1"/>
        <end position="17"/>
    </location>
</feature>
<dbReference type="Gene3D" id="3.40.50.1240">
    <property type="entry name" value="Phosphoglycerate mutase-like"/>
    <property type="match status" value="1"/>
</dbReference>
<gene>
    <name evidence="3" type="ORF">HGRIS_010427</name>
</gene>
<evidence type="ECO:0000313" key="3">
    <source>
        <dbReference type="EMBL" id="KAL0948618.1"/>
    </source>
</evidence>